<evidence type="ECO:0000313" key="3">
    <source>
        <dbReference type="Proteomes" id="UP001157138"/>
    </source>
</evidence>
<sequence length="168" mass="19527">MESVAGHCVEATWNKALNLQQEAEDWYNKKALLFNQFLIAYQNQPLLHKTFDQDDMRSLIRSNSKIHQKKLDQQFEALTLTVAQINNEVSRVREQSDIVKLAYANWASIYDHCNQAGLAINSASSQRYMQINQNILQDTKTLLNKYKFLLDVYEKEVKVLESGSQQRN</sequence>
<dbReference type="Proteomes" id="UP001157138">
    <property type="component" value="Unassembled WGS sequence"/>
</dbReference>
<protein>
    <submittedName>
        <fullName evidence="2">Uncharacterized protein</fullName>
    </submittedName>
</protein>
<name>A0ABQ6F3F5_9VIBR</name>
<feature type="coiled-coil region" evidence="1">
    <location>
        <begin position="68"/>
        <end position="95"/>
    </location>
</feature>
<evidence type="ECO:0000313" key="2">
    <source>
        <dbReference type="EMBL" id="GLT20063.1"/>
    </source>
</evidence>
<evidence type="ECO:0000256" key="1">
    <source>
        <dbReference type="SAM" id="Coils"/>
    </source>
</evidence>
<keyword evidence="1" id="KW-0175">Coiled coil</keyword>
<dbReference type="EMBL" id="BSPW01000091">
    <property type="protein sequence ID" value="GLT20063.1"/>
    <property type="molecule type" value="Genomic_DNA"/>
</dbReference>
<accession>A0ABQ6F3F5</accession>
<reference evidence="3" key="1">
    <citation type="journal article" date="2019" name="Int. J. Syst. Evol. Microbiol.">
        <title>The Global Catalogue of Microorganisms (GCM) 10K type strain sequencing project: providing services to taxonomists for standard genome sequencing and annotation.</title>
        <authorList>
            <consortium name="The Broad Institute Genomics Platform"/>
            <consortium name="The Broad Institute Genome Sequencing Center for Infectious Disease"/>
            <person name="Wu L."/>
            <person name="Ma J."/>
        </authorList>
    </citation>
    <scope>NUCLEOTIDE SEQUENCE [LARGE SCALE GENOMIC DNA]</scope>
    <source>
        <strain evidence="3">NBRC 108723</strain>
    </source>
</reference>
<proteinExistence type="predicted"/>
<keyword evidence="3" id="KW-1185">Reference proteome</keyword>
<comment type="caution">
    <text evidence="2">The sequence shown here is derived from an EMBL/GenBank/DDBJ whole genome shotgun (WGS) entry which is preliminary data.</text>
</comment>
<gene>
    <name evidence="2" type="ORF">GCM10007938_38460</name>
</gene>
<organism evidence="2 3">
    <name type="scientific">Vibrio zhanjiangensis</name>
    <dbReference type="NCBI Taxonomy" id="1046128"/>
    <lineage>
        <taxon>Bacteria</taxon>
        <taxon>Pseudomonadati</taxon>
        <taxon>Pseudomonadota</taxon>
        <taxon>Gammaproteobacteria</taxon>
        <taxon>Vibrionales</taxon>
        <taxon>Vibrionaceae</taxon>
        <taxon>Vibrio</taxon>
    </lineage>
</organism>